<evidence type="ECO:0000313" key="1">
    <source>
        <dbReference type="EMBL" id="ABB40174.1"/>
    </source>
</evidence>
<dbReference type="AlphaFoldDB" id="Q30VX2"/>
<keyword evidence="2" id="KW-1185">Reference proteome</keyword>
<protein>
    <submittedName>
        <fullName evidence="1">Uncharacterized protein</fullName>
    </submittedName>
</protein>
<accession>Q30VX2</accession>
<dbReference type="EMBL" id="CP000112">
    <property type="protein sequence ID" value="ABB40174.1"/>
    <property type="molecule type" value="Genomic_DNA"/>
</dbReference>
<organism evidence="1 2">
    <name type="scientific">Oleidesulfovibrio alaskensis (strain ATCC BAA-1058 / DSM 17464 / G20)</name>
    <name type="common">Desulfovibrio alaskensis</name>
    <dbReference type="NCBI Taxonomy" id="207559"/>
    <lineage>
        <taxon>Bacteria</taxon>
        <taxon>Pseudomonadati</taxon>
        <taxon>Thermodesulfobacteriota</taxon>
        <taxon>Desulfovibrionia</taxon>
        <taxon>Desulfovibrionales</taxon>
        <taxon>Desulfovibrionaceae</taxon>
        <taxon>Oleidesulfovibrio</taxon>
    </lineage>
</organism>
<evidence type="ECO:0000313" key="2">
    <source>
        <dbReference type="Proteomes" id="UP000002710"/>
    </source>
</evidence>
<gene>
    <name evidence="1" type="ordered locus">Dde_3380</name>
</gene>
<proteinExistence type="predicted"/>
<dbReference type="eggNOG" id="ENOG5031824">
    <property type="taxonomic scope" value="Bacteria"/>
</dbReference>
<dbReference type="KEGG" id="dde:Dde_3380"/>
<reference evidence="1 2" key="1">
    <citation type="journal article" date="2011" name="J. Bacteriol.">
        <title>Complete genome sequence and updated annotation of Desulfovibrio alaskensis G20.</title>
        <authorList>
            <person name="Hauser L.J."/>
            <person name="Land M.L."/>
            <person name="Brown S.D."/>
            <person name="Larimer F."/>
            <person name="Keller K.L."/>
            <person name="Rapp-Giles B.J."/>
            <person name="Price M.N."/>
            <person name="Lin M."/>
            <person name="Bruce D.C."/>
            <person name="Detter J.C."/>
            <person name="Tapia R."/>
            <person name="Han C.S."/>
            <person name="Goodwin L.A."/>
            <person name="Cheng J.F."/>
            <person name="Pitluck S."/>
            <person name="Copeland A."/>
            <person name="Lucas S."/>
            <person name="Nolan M."/>
            <person name="Lapidus A.L."/>
            <person name="Palumbo A.V."/>
            <person name="Wall J.D."/>
        </authorList>
    </citation>
    <scope>NUCLEOTIDE SEQUENCE [LARGE SCALE GENOMIC DNA]</scope>
    <source>
        <strain evidence="2">ATCC BAA 1058 / DSM 17464 / G20</strain>
    </source>
</reference>
<dbReference type="STRING" id="207559.Dde_3380"/>
<dbReference type="HOGENOM" id="CLU_1479802_0_0_7"/>
<dbReference type="Proteomes" id="UP000002710">
    <property type="component" value="Chromosome"/>
</dbReference>
<name>Q30VX2_OLEA2</name>
<sequence length="180" mass="20276">MTTNMRNFLFDQIIEAAAAAGIPEGAVVLNPEDADDITLPVPRIDVRWETQRLNKAGGVVGKFASPAEPERKRTLRRRLYRVRQPITVTLWTNDESTFDTLCESFVRALPRQFADPSGNRVTCSVSSADWRGFTSALVEVLKKWSKVYHIEFSAMLTEDTESPWILDVAPNATYQEAGRE</sequence>